<protein>
    <submittedName>
        <fullName evidence="1">Uncharacterized protein</fullName>
    </submittedName>
</protein>
<organism evidence="1 2">
    <name type="scientific">Sphaerodactylus townsendi</name>
    <dbReference type="NCBI Taxonomy" id="933632"/>
    <lineage>
        <taxon>Eukaryota</taxon>
        <taxon>Metazoa</taxon>
        <taxon>Chordata</taxon>
        <taxon>Craniata</taxon>
        <taxon>Vertebrata</taxon>
        <taxon>Euteleostomi</taxon>
        <taxon>Lepidosauria</taxon>
        <taxon>Squamata</taxon>
        <taxon>Bifurcata</taxon>
        <taxon>Gekkota</taxon>
        <taxon>Sphaerodactylidae</taxon>
        <taxon>Sphaerodactylus</taxon>
    </lineage>
</organism>
<evidence type="ECO:0000313" key="2">
    <source>
        <dbReference type="Proteomes" id="UP000827872"/>
    </source>
</evidence>
<reference evidence="1" key="1">
    <citation type="submission" date="2021-08" db="EMBL/GenBank/DDBJ databases">
        <title>The first chromosome-level gecko genome reveals the dynamic sex chromosomes of Neotropical dwarf geckos (Sphaerodactylidae: Sphaerodactylus).</title>
        <authorList>
            <person name="Pinto B.J."/>
            <person name="Keating S.E."/>
            <person name="Gamble T."/>
        </authorList>
    </citation>
    <scope>NUCLEOTIDE SEQUENCE</scope>
    <source>
        <strain evidence="1">TG3544</strain>
    </source>
</reference>
<evidence type="ECO:0000313" key="1">
    <source>
        <dbReference type="EMBL" id="KAH8013804.1"/>
    </source>
</evidence>
<name>A0ACB8G3N6_9SAUR</name>
<dbReference type="EMBL" id="CM037615">
    <property type="protein sequence ID" value="KAH8013804.1"/>
    <property type="molecule type" value="Genomic_DNA"/>
</dbReference>
<comment type="caution">
    <text evidence="1">The sequence shown here is derived from an EMBL/GenBank/DDBJ whole genome shotgun (WGS) entry which is preliminary data.</text>
</comment>
<accession>A0ACB8G3N6</accession>
<gene>
    <name evidence="1" type="ORF">K3G42_022221</name>
</gene>
<sequence>MNPFNVSFPFVGNSSLDFFRARDHMKSDYTVVARVYHYLLPEYLPFLLLLVFLACTTGGRMSLLTVYGMLRVIYHITYCLDKMPGDKAPPLSKSCVPNGGSCLSISDLFSMVVEDLGEASQVAG</sequence>
<keyword evidence="2" id="KW-1185">Reference proteome</keyword>
<dbReference type="Proteomes" id="UP000827872">
    <property type="component" value="Linkage Group LG02"/>
</dbReference>
<proteinExistence type="predicted"/>